<dbReference type="Proteomes" id="UP000749559">
    <property type="component" value="Unassembled WGS sequence"/>
</dbReference>
<keyword evidence="3" id="KW-1185">Reference proteome</keyword>
<gene>
    <name evidence="2" type="ORF">OFUS_LOCUS16</name>
</gene>
<comment type="caution">
    <text evidence="2">The sequence shown here is derived from an EMBL/GenBank/DDBJ whole genome shotgun (WGS) entry which is preliminary data.</text>
</comment>
<dbReference type="EMBL" id="CAIIXF020000001">
    <property type="protein sequence ID" value="CAH1772229.1"/>
    <property type="molecule type" value="Genomic_DNA"/>
</dbReference>
<evidence type="ECO:0000313" key="3">
    <source>
        <dbReference type="Proteomes" id="UP000749559"/>
    </source>
</evidence>
<sequence length="566" mass="64842">MATSATENTLETTKDTALPSEASTEQMEATDFDMNDELLQSAFGDGEVHCSLQSRRQRKERDVHKMAYECCDTDVLNIDTDELKKIADLPQMRSVPFEDNLYPNNFMDDRCQRKSATIDALDLRSDLRWNMPKTLMKSRRRPLLMSMKIKTESLMPTNNDNDKLLLSGAEAIPKRTHMQVHEMKRDVKEKEQTCEDNKLFSPSAFPTGANDCPREISKPRLKRQDAFYQMPMPQPNYHDVLYAPIVKLDGTKDDSSVLLGDGFERQAVYLKSQRQQPSLFQDDKTETKDRIVPQKFSQSVHIPYVSSPYNCMQWGDSDLDDTGLMTDQEYVLDQGYRMPLLKKPRNDDRSYSADLYGHRISERPLTNQYISVRSLGHGSCSDEKLPKSDREMKAKGKFIEPQNDVDVDACVSFAKSETQNEAPCVSLQDEALTKGHEKRIVTEPDTVFQIVALKKTANLPSKEPFQAMMDDFRADMQSLVTSEVEKLEQQLMKKLMKKTEKEPKKNKKRRVYCKLCDCREHSVFNCEFRHPNSQKHGSKACFRCGEENHSVMDCPKGSPEPKGSGN</sequence>
<name>A0A8J1UWH8_OWEFU</name>
<dbReference type="GO" id="GO:0003676">
    <property type="term" value="F:nucleic acid binding"/>
    <property type="evidence" value="ECO:0007669"/>
    <property type="project" value="InterPro"/>
</dbReference>
<evidence type="ECO:0000256" key="1">
    <source>
        <dbReference type="SAM" id="MobiDB-lite"/>
    </source>
</evidence>
<proteinExistence type="predicted"/>
<protein>
    <submittedName>
        <fullName evidence="2">Uncharacterized protein</fullName>
    </submittedName>
</protein>
<feature type="region of interest" description="Disordered" evidence="1">
    <location>
        <begin position="1"/>
        <end position="27"/>
    </location>
</feature>
<dbReference type="SMART" id="SM00343">
    <property type="entry name" value="ZnF_C2HC"/>
    <property type="match status" value="1"/>
</dbReference>
<dbReference type="InterPro" id="IPR001878">
    <property type="entry name" value="Znf_CCHC"/>
</dbReference>
<evidence type="ECO:0000313" key="2">
    <source>
        <dbReference type="EMBL" id="CAH1772229.1"/>
    </source>
</evidence>
<organism evidence="2 3">
    <name type="scientific">Owenia fusiformis</name>
    <name type="common">Polychaete worm</name>
    <dbReference type="NCBI Taxonomy" id="6347"/>
    <lineage>
        <taxon>Eukaryota</taxon>
        <taxon>Metazoa</taxon>
        <taxon>Spiralia</taxon>
        <taxon>Lophotrochozoa</taxon>
        <taxon>Annelida</taxon>
        <taxon>Polychaeta</taxon>
        <taxon>Sedentaria</taxon>
        <taxon>Canalipalpata</taxon>
        <taxon>Sabellida</taxon>
        <taxon>Oweniida</taxon>
        <taxon>Oweniidae</taxon>
        <taxon>Owenia</taxon>
    </lineage>
</organism>
<feature type="region of interest" description="Disordered" evidence="1">
    <location>
        <begin position="192"/>
        <end position="215"/>
    </location>
</feature>
<dbReference type="AlphaFoldDB" id="A0A8J1UWH8"/>
<dbReference type="GO" id="GO:0008270">
    <property type="term" value="F:zinc ion binding"/>
    <property type="evidence" value="ECO:0007669"/>
    <property type="project" value="InterPro"/>
</dbReference>
<dbReference type="PROSITE" id="PS50158">
    <property type="entry name" value="ZF_CCHC"/>
    <property type="match status" value="1"/>
</dbReference>
<accession>A0A8J1UWH8</accession>
<feature type="compositionally biased region" description="Polar residues" evidence="1">
    <location>
        <begin position="1"/>
        <end position="11"/>
    </location>
</feature>
<reference evidence="2" key="1">
    <citation type="submission" date="2022-03" db="EMBL/GenBank/DDBJ databases">
        <authorList>
            <person name="Martin C."/>
        </authorList>
    </citation>
    <scope>NUCLEOTIDE SEQUENCE</scope>
</reference>